<name>A0ABV3FKA9_9NOCA</name>
<keyword evidence="2" id="KW-1185">Reference proteome</keyword>
<protein>
    <recommendedName>
        <fullName evidence="3">FXSXX-COOH protein</fullName>
    </recommendedName>
</protein>
<dbReference type="RefSeq" id="WP_357988671.1">
    <property type="nucleotide sequence ID" value="NZ_JBFAIH010000056.1"/>
</dbReference>
<proteinExistence type="predicted"/>
<reference evidence="1 2" key="1">
    <citation type="submission" date="2024-06" db="EMBL/GenBank/DDBJ databases">
        <title>The Natural Products Discovery Center: Release of the First 8490 Sequenced Strains for Exploring Actinobacteria Biosynthetic Diversity.</title>
        <authorList>
            <person name="Kalkreuter E."/>
            <person name="Kautsar S.A."/>
            <person name="Yang D."/>
            <person name="Bader C.D."/>
            <person name="Teijaro C.N."/>
            <person name="Fluegel L."/>
            <person name="Davis C.M."/>
            <person name="Simpson J.R."/>
            <person name="Lauterbach L."/>
            <person name="Steele A.D."/>
            <person name="Gui C."/>
            <person name="Meng S."/>
            <person name="Li G."/>
            <person name="Viehrig K."/>
            <person name="Ye F."/>
            <person name="Su P."/>
            <person name="Kiefer A.F."/>
            <person name="Nichols A."/>
            <person name="Cepeda A.J."/>
            <person name="Yan W."/>
            <person name="Fan B."/>
            <person name="Jiang Y."/>
            <person name="Adhikari A."/>
            <person name="Zheng C.-J."/>
            <person name="Schuster L."/>
            <person name="Cowan T.M."/>
            <person name="Smanski M.J."/>
            <person name="Chevrette M.G."/>
            <person name="De Carvalho L.P.S."/>
            <person name="Shen B."/>
        </authorList>
    </citation>
    <scope>NUCLEOTIDE SEQUENCE [LARGE SCALE GENOMIC DNA]</scope>
    <source>
        <strain evidence="1 2">NPDC050671</strain>
    </source>
</reference>
<evidence type="ECO:0000313" key="1">
    <source>
        <dbReference type="EMBL" id="MEV0368126.1"/>
    </source>
</evidence>
<evidence type="ECO:0008006" key="3">
    <source>
        <dbReference type="Google" id="ProtNLM"/>
    </source>
</evidence>
<evidence type="ECO:0000313" key="2">
    <source>
        <dbReference type="Proteomes" id="UP001551658"/>
    </source>
</evidence>
<gene>
    <name evidence="1" type="ORF">AB0H72_36145</name>
</gene>
<organism evidence="1 2">
    <name type="scientific">Nocardia fusca</name>
    <dbReference type="NCBI Taxonomy" id="941183"/>
    <lineage>
        <taxon>Bacteria</taxon>
        <taxon>Bacillati</taxon>
        <taxon>Actinomycetota</taxon>
        <taxon>Actinomycetes</taxon>
        <taxon>Mycobacteriales</taxon>
        <taxon>Nocardiaceae</taxon>
        <taxon>Nocardia</taxon>
    </lineage>
</organism>
<comment type="caution">
    <text evidence="1">The sequence shown here is derived from an EMBL/GenBank/DDBJ whole genome shotgun (WGS) entry which is preliminary data.</text>
</comment>
<dbReference type="EMBL" id="JBFAIH010000056">
    <property type="protein sequence ID" value="MEV0368126.1"/>
    <property type="molecule type" value="Genomic_DNA"/>
</dbReference>
<sequence>MSSSTQALEKRPVLDIADFISVIPDEELREASDRGKALVGSVNPMRMVAFD</sequence>
<dbReference type="Proteomes" id="UP001551658">
    <property type="component" value="Unassembled WGS sequence"/>
</dbReference>
<accession>A0ABV3FKA9</accession>